<evidence type="ECO:0000313" key="3">
    <source>
        <dbReference type="Proteomes" id="UP000215196"/>
    </source>
</evidence>
<feature type="domain" description="DinB-like" evidence="1">
    <location>
        <begin position="27"/>
        <end position="159"/>
    </location>
</feature>
<gene>
    <name evidence="2" type="ORF">SAMEA4412677_00993</name>
</gene>
<dbReference type="EMBL" id="LT906465">
    <property type="protein sequence ID" value="SNV41915.1"/>
    <property type="molecule type" value="Genomic_DNA"/>
</dbReference>
<dbReference type="KEGG" id="ctak:4412677_00993"/>
<dbReference type="Gene3D" id="1.20.120.450">
    <property type="entry name" value="dinb family like domain"/>
    <property type="match status" value="1"/>
</dbReference>
<dbReference type="Pfam" id="PF12867">
    <property type="entry name" value="DinB_2"/>
    <property type="match status" value="1"/>
</dbReference>
<proteinExistence type="predicted"/>
<accession>A0A239X5C8</accession>
<dbReference type="Proteomes" id="UP000215196">
    <property type="component" value="Chromosome 1"/>
</dbReference>
<name>A0A239X5C8_9FLAO</name>
<keyword evidence="3" id="KW-1185">Reference proteome</keyword>
<dbReference type="InterPro" id="IPR034660">
    <property type="entry name" value="DinB/YfiT-like"/>
</dbReference>
<evidence type="ECO:0000259" key="1">
    <source>
        <dbReference type="Pfam" id="PF12867"/>
    </source>
</evidence>
<dbReference type="SUPFAM" id="SSF109854">
    <property type="entry name" value="DinB/YfiT-like putative metalloenzymes"/>
    <property type="match status" value="1"/>
</dbReference>
<protein>
    <submittedName>
        <fullName evidence="2">DinB superfamily</fullName>
    </submittedName>
</protein>
<dbReference type="InterPro" id="IPR024775">
    <property type="entry name" value="DinB-like"/>
</dbReference>
<reference evidence="2 3" key="1">
    <citation type="submission" date="2017-06" db="EMBL/GenBank/DDBJ databases">
        <authorList>
            <consortium name="Pathogen Informatics"/>
        </authorList>
    </citation>
    <scope>NUCLEOTIDE SEQUENCE [LARGE SCALE GENOMIC DNA]</scope>
    <source>
        <strain evidence="2 3">NCTC13490</strain>
    </source>
</reference>
<evidence type="ECO:0000313" key="2">
    <source>
        <dbReference type="EMBL" id="SNV41915.1"/>
    </source>
</evidence>
<dbReference type="AlphaFoldDB" id="A0A239X5C8"/>
<organism evidence="2 3">
    <name type="scientific">Chryseobacterium taklimakanense</name>
    <dbReference type="NCBI Taxonomy" id="536441"/>
    <lineage>
        <taxon>Bacteria</taxon>
        <taxon>Pseudomonadati</taxon>
        <taxon>Bacteroidota</taxon>
        <taxon>Flavobacteriia</taxon>
        <taxon>Flavobacteriales</taxon>
        <taxon>Weeksellaceae</taxon>
        <taxon>Chryseobacterium group</taxon>
        <taxon>Chryseobacterium</taxon>
    </lineage>
</organism>
<sequence>MTEFQKYIHNYLGLIPSSDWIQEMKNAGDETLELYGNLSEEQSYFAYAEGKWSLKILLQHLIDAEKIFNYRALSFSRNDQTELPAWDEVQYGANNNVADYTLVELIEEFKLIRKISFLFFKNLNSEILQKTGVANKNEISVELLGKLIVGHNIHHLNIIKERYLKNLR</sequence>
<dbReference type="RefSeq" id="WP_095070986.1">
    <property type="nucleotide sequence ID" value="NZ_LT906465.1"/>
</dbReference>